<dbReference type="EMBL" id="QOKZ01000003">
    <property type="protein sequence ID" value="RMC35370.1"/>
    <property type="molecule type" value="Genomic_DNA"/>
</dbReference>
<dbReference type="AlphaFoldDB" id="A0A3M0MI42"/>
<evidence type="ECO:0000313" key="2">
    <source>
        <dbReference type="Proteomes" id="UP000273516"/>
    </source>
</evidence>
<comment type="caution">
    <text evidence="1">The sequence shown here is derived from an EMBL/GenBank/DDBJ whole genome shotgun (WGS) entry which is preliminary data.</text>
</comment>
<keyword evidence="2" id="KW-1185">Reference proteome</keyword>
<organism evidence="1 2">
    <name type="scientific">Paracoccus alkanivorans</name>
    <dbReference type="NCBI Taxonomy" id="2116655"/>
    <lineage>
        <taxon>Bacteria</taxon>
        <taxon>Pseudomonadati</taxon>
        <taxon>Pseudomonadota</taxon>
        <taxon>Alphaproteobacteria</taxon>
        <taxon>Rhodobacterales</taxon>
        <taxon>Paracoccaceae</taxon>
        <taxon>Paracoccus</taxon>
    </lineage>
</organism>
<gene>
    <name evidence="1" type="ORF">C9E81_09010</name>
</gene>
<dbReference type="RefSeq" id="WP_122111995.1">
    <property type="nucleotide sequence ID" value="NZ_QOKZ01000003.1"/>
</dbReference>
<name>A0A3M0MI42_9RHOB</name>
<sequence length="106" mass="11574">MTDITITKLTRINGGQWSKHGNRLVAMFSANVAGLSMHGCILLESQDGLFKANGPRGVNRKGWQISTHIADRELQRALTEEAVAIYRQACRLPGGRFEAPGGGRQL</sequence>
<proteinExistence type="predicted"/>
<dbReference type="Proteomes" id="UP000273516">
    <property type="component" value="Unassembled WGS sequence"/>
</dbReference>
<reference evidence="1 2" key="1">
    <citation type="submission" date="2018-07" db="EMBL/GenBank/DDBJ databases">
        <authorList>
            <person name="Zhang Y."/>
            <person name="Wang L."/>
            <person name="Ma S."/>
        </authorList>
    </citation>
    <scope>NUCLEOTIDE SEQUENCE [LARGE SCALE GENOMIC DNA]</scope>
    <source>
        <strain evidence="1 2">4-2</strain>
    </source>
</reference>
<evidence type="ECO:0000313" key="1">
    <source>
        <dbReference type="EMBL" id="RMC35370.1"/>
    </source>
</evidence>
<accession>A0A3M0MI42</accession>
<dbReference type="OrthoDB" id="7775353at2"/>
<protein>
    <submittedName>
        <fullName evidence="1">Uncharacterized protein</fullName>
    </submittedName>
</protein>